<dbReference type="InterPro" id="IPR050238">
    <property type="entry name" value="DNA_Rep/Repair_Clamp_Loader"/>
</dbReference>
<name>A0ABP9N4S9_9GAMM</name>
<feature type="domain" description="DNA polymerase III delta subunit C-terminal" evidence="8">
    <location>
        <begin position="218"/>
        <end position="328"/>
    </location>
</feature>
<dbReference type="Gene3D" id="3.40.50.300">
    <property type="entry name" value="P-loop containing nucleotide triphosphate hydrolases"/>
    <property type="match status" value="1"/>
</dbReference>
<comment type="catalytic activity">
    <reaction evidence="7">
        <text>DNA(n) + a 2'-deoxyribonucleoside 5'-triphosphate = DNA(n+1) + diphosphate</text>
        <dbReference type="Rhea" id="RHEA:22508"/>
        <dbReference type="Rhea" id="RHEA-COMP:17339"/>
        <dbReference type="Rhea" id="RHEA-COMP:17340"/>
        <dbReference type="ChEBI" id="CHEBI:33019"/>
        <dbReference type="ChEBI" id="CHEBI:61560"/>
        <dbReference type="ChEBI" id="CHEBI:173112"/>
        <dbReference type="EC" id="2.7.7.7"/>
    </reaction>
</comment>
<keyword evidence="10" id="KW-1185">Reference proteome</keyword>
<evidence type="ECO:0000313" key="9">
    <source>
        <dbReference type="EMBL" id="GAA5109686.1"/>
    </source>
</evidence>
<dbReference type="PANTHER" id="PTHR11669:SF8">
    <property type="entry name" value="DNA POLYMERASE III SUBUNIT DELTA"/>
    <property type="match status" value="1"/>
</dbReference>
<gene>
    <name evidence="9" type="primary">holB</name>
    <name evidence="9" type="ORF">GCM10023211_13300</name>
</gene>
<comment type="caution">
    <text evidence="9">The sequence shown here is derived from an EMBL/GenBank/DDBJ whole genome shotgun (WGS) entry which is preliminary data.</text>
</comment>
<dbReference type="PANTHER" id="PTHR11669">
    <property type="entry name" value="REPLICATION FACTOR C / DNA POLYMERASE III GAMMA-TAU SUBUNIT"/>
    <property type="match status" value="1"/>
</dbReference>
<dbReference type="EC" id="2.7.7.7" evidence="1"/>
<evidence type="ECO:0000256" key="4">
    <source>
        <dbReference type="ARBA" id="ARBA00022695"/>
    </source>
</evidence>
<sequence length="335" mass="38625">MALNNHQIDHYPWLKKAYHDLTLPLVHERAHHALLIKFITGCGEDILISTLAMRLLCLAPKHNQPCQNCHSCQLFLADHHPDYYIIEPEKNKQSIGIDQIRQISQKIYERAQQGGNKVIWVKTASLMTDAAANALLKTLEEPPENTYFLLSDIDNGQLLPTIRSRCQFYFLTIPELDGSMIWLKSHIGTAQYTDNELATALLLNRNAPLAALALLHADQWQKRMHFSQNLQTYLSESDFWSLRDTFINDQIFMLIDWFCSLLSDGLKATQKSGRFIINRDQVPLVRMIASFNSEKIIQLYHIWNETRQQLQMINGLNQELMISNLLAQSEIILQS</sequence>
<dbReference type="SUPFAM" id="SSF48019">
    <property type="entry name" value="post-AAA+ oligomerization domain-like"/>
    <property type="match status" value="1"/>
</dbReference>
<keyword evidence="4" id="KW-0548">Nucleotidyltransferase</keyword>
<evidence type="ECO:0000256" key="6">
    <source>
        <dbReference type="ARBA" id="ARBA00022932"/>
    </source>
</evidence>
<evidence type="ECO:0000259" key="8">
    <source>
        <dbReference type="Pfam" id="PF09115"/>
    </source>
</evidence>
<proteinExistence type="predicted"/>
<dbReference type="InterPro" id="IPR027417">
    <property type="entry name" value="P-loop_NTPase"/>
</dbReference>
<evidence type="ECO:0000256" key="3">
    <source>
        <dbReference type="ARBA" id="ARBA00022679"/>
    </source>
</evidence>
<dbReference type="Gene3D" id="1.20.272.10">
    <property type="match status" value="1"/>
</dbReference>
<keyword evidence="5" id="KW-0235">DNA replication</keyword>
<keyword evidence="6" id="KW-0239">DNA-directed DNA polymerase</keyword>
<dbReference type="InterPro" id="IPR008921">
    <property type="entry name" value="DNA_pol3_clamp-load_cplx_C"/>
</dbReference>
<dbReference type="InterPro" id="IPR015199">
    <property type="entry name" value="DNA_pol_III_delta_C"/>
</dbReference>
<dbReference type="EMBL" id="BAABHY010000001">
    <property type="protein sequence ID" value="GAA5109686.1"/>
    <property type="molecule type" value="Genomic_DNA"/>
</dbReference>
<keyword evidence="3" id="KW-0808">Transferase</keyword>
<dbReference type="Pfam" id="PF13177">
    <property type="entry name" value="DNA_pol3_delta2"/>
    <property type="match status" value="1"/>
</dbReference>
<accession>A0ABP9N4S9</accession>
<evidence type="ECO:0000256" key="1">
    <source>
        <dbReference type="ARBA" id="ARBA00012417"/>
    </source>
</evidence>
<evidence type="ECO:0000256" key="7">
    <source>
        <dbReference type="ARBA" id="ARBA00049244"/>
    </source>
</evidence>
<dbReference type="Pfam" id="PF09115">
    <property type="entry name" value="DNApol3-delta_C"/>
    <property type="match status" value="1"/>
</dbReference>
<dbReference type="RefSeq" id="WP_345490104.1">
    <property type="nucleotide sequence ID" value="NZ_BAABHY010000001.1"/>
</dbReference>
<reference evidence="10" key="1">
    <citation type="journal article" date="2019" name="Int. J. Syst. Evol. Microbiol.">
        <title>The Global Catalogue of Microorganisms (GCM) 10K type strain sequencing project: providing services to taxonomists for standard genome sequencing and annotation.</title>
        <authorList>
            <consortium name="The Broad Institute Genomics Platform"/>
            <consortium name="The Broad Institute Genome Sequencing Center for Infectious Disease"/>
            <person name="Wu L."/>
            <person name="Ma J."/>
        </authorList>
    </citation>
    <scope>NUCLEOTIDE SEQUENCE [LARGE SCALE GENOMIC DNA]</scope>
    <source>
        <strain evidence="10">JCM 18050</strain>
    </source>
</reference>
<evidence type="ECO:0000256" key="2">
    <source>
        <dbReference type="ARBA" id="ARBA00014363"/>
    </source>
</evidence>
<evidence type="ECO:0000313" key="10">
    <source>
        <dbReference type="Proteomes" id="UP001500171"/>
    </source>
</evidence>
<dbReference type="SUPFAM" id="SSF52540">
    <property type="entry name" value="P-loop containing nucleoside triphosphate hydrolases"/>
    <property type="match status" value="1"/>
</dbReference>
<evidence type="ECO:0000256" key="5">
    <source>
        <dbReference type="ARBA" id="ARBA00022705"/>
    </source>
</evidence>
<organism evidence="9 10">
    <name type="scientific">Orbus sasakiae</name>
    <dbReference type="NCBI Taxonomy" id="1078475"/>
    <lineage>
        <taxon>Bacteria</taxon>
        <taxon>Pseudomonadati</taxon>
        <taxon>Pseudomonadota</taxon>
        <taxon>Gammaproteobacteria</taxon>
        <taxon>Orbales</taxon>
        <taxon>Orbaceae</taxon>
        <taxon>Orbus</taxon>
    </lineage>
</organism>
<protein>
    <recommendedName>
        <fullName evidence="2">DNA polymerase III subunit delta'</fullName>
        <ecNumber evidence="1">2.7.7.7</ecNumber>
    </recommendedName>
</protein>
<dbReference type="Proteomes" id="UP001500171">
    <property type="component" value="Unassembled WGS sequence"/>
</dbReference>